<evidence type="ECO:0000256" key="5">
    <source>
        <dbReference type="ARBA" id="ARBA00022777"/>
    </source>
</evidence>
<dbReference type="Proteomes" id="UP000254051">
    <property type="component" value="Unassembled WGS sequence"/>
</dbReference>
<dbReference type="PROSITE" id="PS51480">
    <property type="entry name" value="DHAL"/>
    <property type="match status" value="1"/>
</dbReference>
<evidence type="ECO:0000256" key="3">
    <source>
        <dbReference type="ARBA" id="ARBA00012095"/>
    </source>
</evidence>
<dbReference type="OrthoDB" id="9800291at2"/>
<reference evidence="11" key="1">
    <citation type="submission" date="2017-07" db="EMBL/GenBank/DDBJ databases">
        <authorList>
            <person name="Varghese N."/>
            <person name="Submissions S."/>
        </authorList>
    </citation>
    <scope>NUCLEOTIDE SEQUENCE [LARGE SCALE GENOMIC DNA]</scope>
    <source>
        <strain evidence="11">NLAE-zl-C134</strain>
    </source>
</reference>
<organism evidence="10 11">
    <name type="scientific">Faecalicatena contorta</name>
    <dbReference type="NCBI Taxonomy" id="39482"/>
    <lineage>
        <taxon>Bacteria</taxon>
        <taxon>Bacillati</taxon>
        <taxon>Bacillota</taxon>
        <taxon>Clostridia</taxon>
        <taxon>Lachnospirales</taxon>
        <taxon>Lachnospiraceae</taxon>
        <taxon>Faecalicatena</taxon>
    </lineage>
</organism>
<keyword evidence="6" id="KW-0319">Glycerol metabolism</keyword>
<evidence type="ECO:0000313" key="10">
    <source>
        <dbReference type="EMBL" id="SUQ15454.1"/>
    </source>
</evidence>
<dbReference type="SMART" id="SM01120">
    <property type="entry name" value="Dak2"/>
    <property type="match status" value="1"/>
</dbReference>
<comment type="subunit">
    <text evidence="7">Homodimer. The dihydroxyacetone kinase complex is composed of a homodimer of DhaM, a homodimer of DhaK and the subunit DhaL.</text>
</comment>
<dbReference type="InterPro" id="IPR036117">
    <property type="entry name" value="DhaL_dom_sf"/>
</dbReference>
<evidence type="ECO:0000259" key="9">
    <source>
        <dbReference type="PROSITE" id="PS51480"/>
    </source>
</evidence>
<dbReference type="EC" id="2.7.1.121" evidence="3"/>
<dbReference type="RefSeq" id="WP_109713297.1">
    <property type="nucleotide sequence ID" value="NZ_QGDS01000012.1"/>
</dbReference>
<dbReference type="InterPro" id="IPR050861">
    <property type="entry name" value="Dihydroxyacetone_Kinase"/>
</dbReference>
<name>A0A315ZS92_9FIRM</name>
<dbReference type="Gene3D" id="1.25.40.340">
    <property type="match status" value="1"/>
</dbReference>
<dbReference type="PANTHER" id="PTHR28629:SF4">
    <property type="entry name" value="TRIOKINASE_FMN CYCLASE"/>
    <property type="match status" value="1"/>
</dbReference>
<sequence>MSGFKNTDGKVILWKMVKGIQDNKAYLGEVDGLIGDGDHGMNMNKGFTVFETRFKDEPFTFTEGLEELGMILLNEIGGSMGPIYGTIFMDMAEAGEDMEEIDLDGLGRMLAAGLEGLSGIVDAKVGDKTLVDTLAPAVESVKKSAEDKDDFKTAMEKMKAAAEKGKDSTKDMVAKFGRSSRLGERSRGVLDAGSVSCFIILSAMADGIMEVM</sequence>
<evidence type="ECO:0000256" key="4">
    <source>
        <dbReference type="ARBA" id="ARBA00022679"/>
    </source>
</evidence>
<evidence type="ECO:0000256" key="1">
    <source>
        <dbReference type="ARBA" id="ARBA00001113"/>
    </source>
</evidence>
<keyword evidence="5 10" id="KW-0418">Kinase</keyword>
<accession>A0A315ZS92</accession>
<comment type="function">
    <text evidence="8">ADP-binding subunit of the dihydroxyacetone kinase, which is responsible for the phosphoenolpyruvate (PEP)-dependent phosphorylation of dihydroxyacetone. DhaL-ADP is converted to DhaL-ATP via a phosphoryl group transfer from DhaM and transmits it to dihydroxyacetone binds to DhaK.</text>
</comment>
<comment type="pathway">
    <text evidence="2">Polyol metabolism; glycerol degradation.</text>
</comment>
<evidence type="ECO:0000313" key="11">
    <source>
        <dbReference type="Proteomes" id="UP000254051"/>
    </source>
</evidence>
<dbReference type="GO" id="GO:0047324">
    <property type="term" value="F:phosphoenolpyruvate-glycerone phosphotransferase activity"/>
    <property type="evidence" value="ECO:0007669"/>
    <property type="project" value="UniProtKB-EC"/>
</dbReference>
<dbReference type="InterPro" id="IPR012737">
    <property type="entry name" value="DhaK_L_YcgS"/>
</dbReference>
<dbReference type="InterPro" id="IPR004007">
    <property type="entry name" value="DhaL_dom"/>
</dbReference>
<feature type="domain" description="DhaL" evidence="9">
    <location>
        <begin position="7"/>
        <end position="206"/>
    </location>
</feature>
<dbReference type="GO" id="GO:0004371">
    <property type="term" value="F:glycerone kinase activity"/>
    <property type="evidence" value="ECO:0007669"/>
    <property type="project" value="InterPro"/>
</dbReference>
<gene>
    <name evidence="10" type="ORF">SAMN05216529_112104</name>
</gene>
<dbReference type="GO" id="GO:0019563">
    <property type="term" value="P:glycerol catabolic process"/>
    <property type="evidence" value="ECO:0007669"/>
    <property type="project" value="TreeGrafter"/>
</dbReference>
<dbReference type="EMBL" id="UHJJ01000012">
    <property type="protein sequence ID" value="SUQ15454.1"/>
    <property type="molecule type" value="Genomic_DNA"/>
</dbReference>
<evidence type="ECO:0000256" key="7">
    <source>
        <dbReference type="ARBA" id="ARBA00046577"/>
    </source>
</evidence>
<proteinExistence type="predicted"/>
<evidence type="ECO:0000256" key="8">
    <source>
        <dbReference type="ARBA" id="ARBA00055771"/>
    </source>
</evidence>
<dbReference type="Pfam" id="PF02734">
    <property type="entry name" value="Dak2"/>
    <property type="match status" value="1"/>
</dbReference>
<evidence type="ECO:0000256" key="2">
    <source>
        <dbReference type="ARBA" id="ARBA00004745"/>
    </source>
</evidence>
<dbReference type="AlphaFoldDB" id="A0A315ZS92"/>
<dbReference type="NCBIfam" id="TIGR02365">
    <property type="entry name" value="dha_L_ycgS"/>
    <property type="match status" value="1"/>
</dbReference>
<keyword evidence="11" id="KW-1185">Reference proteome</keyword>
<dbReference type="GO" id="GO:0005829">
    <property type="term" value="C:cytosol"/>
    <property type="evidence" value="ECO:0007669"/>
    <property type="project" value="TreeGrafter"/>
</dbReference>
<evidence type="ECO:0000256" key="6">
    <source>
        <dbReference type="ARBA" id="ARBA00022798"/>
    </source>
</evidence>
<dbReference type="PANTHER" id="PTHR28629">
    <property type="entry name" value="TRIOKINASE/FMN CYCLASE"/>
    <property type="match status" value="1"/>
</dbReference>
<protein>
    <recommendedName>
        <fullName evidence="3">phosphoenolpyruvate--glycerone phosphotransferase</fullName>
        <ecNumber evidence="3">2.7.1.121</ecNumber>
    </recommendedName>
</protein>
<dbReference type="SUPFAM" id="SSF101473">
    <property type="entry name" value="DhaL-like"/>
    <property type="match status" value="1"/>
</dbReference>
<comment type="catalytic activity">
    <reaction evidence="1">
        <text>dihydroxyacetone + phosphoenolpyruvate = dihydroxyacetone phosphate + pyruvate</text>
        <dbReference type="Rhea" id="RHEA:18381"/>
        <dbReference type="ChEBI" id="CHEBI:15361"/>
        <dbReference type="ChEBI" id="CHEBI:16016"/>
        <dbReference type="ChEBI" id="CHEBI:57642"/>
        <dbReference type="ChEBI" id="CHEBI:58702"/>
        <dbReference type="EC" id="2.7.1.121"/>
    </reaction>
</comment>
<keyword evidence="4" id="KW-0808">Transferase</keyword>
<dbReference type="FunFam" id="1.25.40.340:FF:000002">
    <property type="entry name" value="Dihydroxyacetone kinase, L subunit"/>
    <property type="match status" value="1"/>
</dbReference>